<feature type="compositionally biased region" description="Basic and acidic residues" evidence="1">
    <location>
        <begin position="110"/>
        <end position="119"/>
    </location>
</feature>
<dbReference type="Pfam" id="PF04795">
    <property type="entry name" value="PAPA-1"/>
    <property type="match status" value="1"/>
</dbReference>
<feature type="region of interest" description="Disordered" evidence="1">
    <location>
        <begin position="1"/>
        <end position="127"/>
    </location>
</feature>
<dbReference type="SMART" id="SM01406">
    <property type="entry name" value="PAPA-1"/>
    <property type="match status" value="1"/>
</dbReference>
<dbReference type="GO" id="GO:0031011">
    <property type="term" value="C:Ino80 complex"/>
    <property type="evidence" value="ECO:0007669"/>
    <property type="project" value="InterPro"/>
</dbReference>
<dbReference type="AlphaFoldDB" id="A0A166N8C3"/>
<dbReference type="STRING" id="1314781.A0A166N8C3"/>
<feature type="compositionally biased region" description="Basic and acidic residues" evidence="1">
    <location>
        <begin position="1"/>
        <end position="11"/>
    </location>
</feature>
<feature type="compositionally biased region" description="Basic residues" evidence="1">
    <location>
        <begin position="60"/>
        <end position="71"/>
    </location>
</feature>
<gene>
    <name evidence="3" type="ORF">EXIGLDRAFT_847083</name>
</gene>
<dbReference type="InParanoid" id="A0A166N8C3"/>
<feature type="region of interest" description="Disordered" evidence="1">
    <location>
        <begin position="134"/>
        <end position="153"/>
    </location>
</feature>
<proteinExistence type="predicted"/>
<feature type="domain" description="INO80 complex subunit B-like conserved region" evidence="2">
    <location>
        <begin position="133"/>
        <end position="231"/>
    </location>
</feature>
<evidence type="ECO:0000313" key="3">
    <source>
        <dbReference type="EMBL" id="KZV78868.1"/>
    </source>
</evidence>
<name>A0A166N8C3_EXIGL</name>
<feature type="compositionally biased region" description="Acidic residues" evidence="1">
    <location>
        <begin position="188"/>
        <end position="201"/>
    </location>
</feature>
<feature type="compositionally biased region" description="Low complexity" evidence="1">
    <location>
        <begin position="42"/>
        <end position="54"/>
    </location>
</feature>
<keyword evidence="4" id="KW-1185">Reference proteome</keyword>
<protein>
    <recommendedName>
        <fullName evidence="2">INO80 complex subunit B-like conserved region domain-containing protein</fullName>
    </recommendedName>
</protein>
<feature type="compositionally biased region" description="Basic residues" evidence="1">
    <location>
        <begin position="29"/>
        <end position="39"/>
    </location>
</feature>
<dbReference type="OrthoDB" id="2021186at2759"/>
<feature type="compositionally biased region" description="Basic and acidic residues" evidence="1">
    <location>
        <begin position="135"/>
        <end position="153"/>
    </location>
</feature>
<accession>A0A166N8C3</accession>
<organism evidence="3 4">
    <name type="scientific">Exidia glandulosa HHB12029</name>
    <dbReference type="NCBI Taxonomy" id="1314781"/>
    <lineage>
        <taxon>Eukaryota</taxon>
        <taxon>Fungi</taxon>
        <taxon>Dikarya</taxon>
        <taxon>Basidiomycota</taxon>
        <taxon>Agaricomycotina</taxon>
        <taxon>Agaricomycetes</taxon>
        <taxon>Auriculariales</taxon>
        <taxon>Exidiaceae</taxon>
        <taxon>Exidia</taxon>
    </lineage>
</organism>
<evidence type="ECO:0000313" key="4">
    <source>
        <dbReference type="Proteomes" id="UP000077266"/>
    </source>
</evidence>
<evidence type="ECO:0000259" key="2">
    <source>
        <dbReference type="SMART" id="SM01406"/>
    </source>
</evidence>
<reference evidence="3 4" key="1">
    <citation type="journal article" date="2016" name="Mol. Biol. Evol.">
        <title>Comparative Genomics of Early-Diverging Mushroom-Forming Fungi Provides Insights into the Origins of Lignocellulose Decay Capabilities.</title>
        <authorList>
            <person name="Nagy L.G."/>
            <person name="Riley R."/>
            <person name="Tritt A."/>
            <person name="Adam C."/>
            <person name="Daum C."/>
            <person name="Floudas D."/>
            <person name="Sun H."/>
            <person name="Yadav J.S."/>
            <person name="Pangilinan J."/>
            <person name="Larsson K.H."/>
            <person name="Matsuura K."/>
            <person name="Barry K."/>
            <person name="Labutti K."/>
            <person name="Kuo R."/>
            <person name="Ohm R.A."/>
            <person name="Bhattacharya S.S."/>
            <person name="Shirouzu T."/>
            <person name="Yoshinaga Y."/>
            <person name="Martin F.M."/>
            <person name="Grigoriev I.V."/>
            <person name="Hibbett D.S."/>
        </authorList>
    </citation>
    <scope>NUCLEOTIDE SEQUENCE [LARGE SCALE GENOMIC DNA]</scope>
    <source>
        <strain evidence="3 4">HHB12029</strain>
    </source>
</reference>
<dbReference type="Proteomes" id="UP000077266">
    <property type="component" value="Unassembled WGS sequence"/>
</dbReference>
<dbReference type="InterPro" id="IPR006880">
    <property type="entry name" value="INO80B_C"/>
</dbReference>
<feature type="compositionally biased region" description="Basic and acidic residues" evidence="1">
    <location>
        <begin position="72"/>
        <end position="82"/>
    </location>
</feature>
<feature type="region of interest" description="Disordered" evidence="1">
    <location>
        <begin position="163"/>
        <end position="201"/>
    </location>
</feature>
<dbReference type="EMBL" id="KV426736">
    <property type="protein sequence ID" value="KZV78868.1"/>
    <property type="molecule type" value="Genomic_DNA"/>
</dbReference>
<feature type="compositionally biased region" description="Polar residues" evidence="1">
    <location>
        <begin position="164"/>
        <end position="173"/>
    </location>
</feature>
<evidence type="ECO:0000256" key="1">
    <source>
        <dbReference type="SAM" id="MobiDB-lite"/>
    </source>
</evidence>
<sequence>MPWDKKKENKWGHGCRRLTASVSQTPVPRKPKLKIKPRLNHSAAIASASTSAAPTPTPVKRPHRRIKKRKRTPSEDGLKSEDGESPCDYFNPDADDEDESSRAPRRWRSKDKDKGKDADQDVPAVELSHWTLMALKKEESARKRRNLTEKKLEDEKVRLPAIITTPSSLQESMNRLLRKQGRRGAREVEEDDDDDDAEDADAVPLPVEPAFPMFRWVSSAKGMTFTVPRMSLPASCRTMTEPSASIGLYASRLSDGRGYGSCGLLNAPPGRAVAQG</sequence>